<evidence type="ECO:0000256" key="3">
    <source>
        <dbReference type="ARBA" id="ARBA00022833"/>
    </source>
</evidence>
<evidence type="ECO:0000259" key="5">
    <source>
        <dbReference type="Pfam" id="PF05485"/>
    </source>
</evidence>
<keyword evidence="2" id="KW-0863">Zinc-finger</keyword>
<dbReference type="OrthoDB" id="6616264at2759"/>
<reference evidence="7" key="1">
    <citation type="submission" date="2010-06" db="EMBL/GenBank/DDBJ databases">
        <authorList>
            <person name="Jiang H."/>
            <person name="Abraham K."/>
            <person name="Ali S."/>
            <person name="Alsbrooks S.L."/>
            <person name="Anim B.N."/>
            <person name="Anosike U.S."/>
            <person name="Attaway T."/>
            <person name="Bandaranaike D.P."/>
            <person name="Battles P.K."/>
            <person name="Bell S.N."/>
            <person name="Bell A.V."/>
            <person name="Beltran B."/>
            <person name="Bickham C."/>
            <person name="Bustamante Y."/>
            <person name="Caleb T."/>
            <person name="Canada A."/>
            <person name="Cardenas V."/>
            <person name="Carter K."/>
            <person name="Chacko J."/>
            <person name="Chandrabose M.N."/>
            <person name="Chavez D."/>
            <person name="Chavez A."/>
            <person name="Chen L."/>
            <person name="Chu H.-S."/>
            <person name="Claassen K.J."/>
            <person name="Cockrell R."/>
            <person name="Collins M."/>
            <person name="Cooper J.A."/>
            <person name="Cree A."/>
            <person name="Curry S.M."/>
            <person name="Da Y."/>
            <person name="Dao M.D."/>
            <person name="Das B."/>
            <person name="Davila M.-L."/>
            <person name="Davy-Carroll L."/>
            <person name="Denson S."/>
            <person name="Dinh H."/>
            <person name="Ebong V.E."/>
            <person name="Edwards J.R."/>
            <person name="Egan A."/>
            <person name="El-Daye J."/>
            <person name="Escobedo L."/>
            <person name="Fernandez S."/>
            <person name="Fernando P.R."/>
            <person name="Flagg N."/>
            <person name="Forbes L.D."/>
            <person name="Fowler R.G."/>
            <person name="Fu Q."/>
            <person name="Gabisi R.A."/>
            <person name="Ganer J."/>
            <person name="Garbino Pronczuk A."/>
            <person name="Garcia R.M."/>
            <person name="Garner T."/>
            <person name="Garrett T.E."/>
            <person name="Gonzalez D.A."/>
            <person name="Hamid H."/>
            <person name="Hawkins E.S."/>
            <person name="Hirani K."/>
            <person name="Hogues M.E."/>
            <person name="Hollins B."/>
            <person name="Hsiao C.-H."/>
            <person name="Jabil R."/>
            <person name="James M.L."/>
            <person name="Jhangiani S.N."/>
            <person name="Johnson B."/>
            <person name="Johnson Q."/>
            <person name="Joshi V."/>
            <person name="Kalu J.B."/>
            <person name="Kam C."/>
            <person name="Kashfia A."/>
            <person name="Keebler J."/>
            <person name="Kisamo H."/>
            <person name="Kovar C.L."/>
            <person name="Lago L.A."/>
            <person name="Lai C.-Y."/>
            <person name="Laidlaw J."/>
            <person name="Lara F."/>
            <person name="Le T.-K."/>
            <person name="Lee S.L."/>
            <person name="Legall F.H."/>
            <person name="Lemon S.J."/>
            <person name="Lewis L.R."/>
            <person name="Li B."/>
            <person name="Liu Y."/>
            <person name="Liu Y.-S."/>
            <person name="Lopez J."/>
            <person name="Lozado R.J."/>
            <person name="Lu J."/>
            <person name="Madu R.C."/>
            <person name="Maheshwari M."/>
            <person name="Maheshwari R."/>
            <person name="Malloy K."/>
            <person name="Martinez E."/>
            <person name="Mathew T."/>
            <person name="Mercado I.C."/>
            <person name="Mercado C."/>
            <person name="Meyer B."/>
            <person name="Montgomery K."/>
            <person name="Morgan M.B."/>
            <person name="Munidasa M."/>
            <person name="Nazareth L.V."/>
            <person name="Nelson J."/>
            <person name="Ng B.M."/>
            <person name="Nguyen N.B."/>
            <person name="Nguyen P.Q."/>
            <person name="Nguyen T."/>
            <person name="Obregon M."/>
            <person name="Okwuonu G.O."/>
            <person name="Onwere C.G."/>
            <person name="Orozco G."/>
            <person name="Parra A."/>
            <person name="Patel S."/>
            <person name="Patil S."/>
            <person name="Perez A."/>
            <person name="Perez Y."/>
            <person name="Pham C."/>
            <person name="Primus E.L."/>
            <person name="Pu L.-L."/>
            <person name="Puazo M."/>
            <person name="Qin X."/>
            <person name="Quiroz J.B."/>
            <person name="Reese J."/>
            <person name="Richards S."/>
            <person name="Rives C.M."/>
            <person name="Robberts R."/>
            <person name="Ruiz S.J."/>
            <person name="Ruiz M.J."/>
            <person name="Santibanez J."/>
            <person name="Schneider B.W."/>
            <person name="Sisson I."/>
            <person name="Smith M."/>
            <person name="Sodergren E."/>
            <person name="Song X.-Z."/>
            <person name="Song B.B."/>
            <person name="Summersgill H."/>
            <person name="Thelus R."/>
            <person name="Thornton R.D."/>
            <person name="Trejos Z.Y."/>
            <person name="Usmani K."/>
            <person name="Vattathil S."/>
            <person name="Villasana D."/>
            <person name="Walker D.L."/>
            <person name="Wang S."/>
            <person name="Wang K."/>
            <person name="White C.S."/>
            <person name="Williams A.C."/>
            <person name="Williamson J."/>
            <person name="Wilson K."/>
            <person name="Woghiren I.O."/>
            <person name="Woodworth J.R."/>
            <person name="Worley K.C."/>
            <person name="Wright R.A."/>
            <person name="Wu W."/>
            <person name="Young L."/>
            <person name="Zhang L."/>
            <person name="Zhang J."/>
            <person name="Zhu Y."/>
            <person name="Muzny D.M."/>
            <person name="Weinstock G."/>
            <person name="Gibbs R.A."/>
        </authorList>
    </citation>
    <scope>NUCLEOTIDE SEQUENCE [LARGE SCALE GENOMIC DNA]</scope>
    <source>
        <strain evidence="7">LSR1</strain>
    </source>
</reference>
<keyword evidence="1" id="KW-0479">Metal-binding</keyword>
<dbReference type="Pfam" id="PF05485">
    <property type="entry name" value="THAP"/>
    <property type="match status" value="1"/>
</dbReference>
<keyword evidence="3" id="KW-0862">Zinc</keyword>
<dbReference type="EnsemblMetazoa" id="XM_029490864.1">
    <property type="protein sequence ID" value="XP_029346724.1"/>
    <property type="gene ID" value="LOC100574679"/>
</dbReference>
<protein>
    <recommendedName>
        <fullName evidence="5">THAP-type domain-containing protein</fullName>
    </recommendedName>
</protein>
<dbReference type="GO" id="GO:0008270">
    <property type="term" value="F:zinc ion binding"/>
    <property type="evidence" value="ECO:0007669"/>
    <property type="project" value="UniProtKB-KW"/>
</dbReference>
<dbReference type="AlphaFoldDB" id="A0A8R2NV56"/>
<dbReference type="InterPro" id="IPR038441">
    <property type="entry name" value="THAP_Znf_sf"/>
</dbReference>
<proteinExistence type="predicted"/>
<dbReference type="InterPro" id="IPR006612">
    <property type="entry name" value="THAP_Znf"/>
</dbReference>
<organism evidence="6 7">
    <name type="scientific">Acyrthosiphon pisum</name>
    <name type="common">Pea aphid</name>
    <dbReference type="NCBI Taxonomy" id="7029"/>
    <lineage>
        <taxon>Eukaryota</taxon>
        <taxon>Metazoa</taxon>
        <taxon>Ecdysozoa</taxon>
        <taxon>Arthropoda</taxon>
        <taxon>Hexapoda</taxon>
        <taxon>Insecta</taxon>
        <taxon>Pterygota</taxon>
        <taxon>Neoptera</taxon>
        <taxon>Paraneoptera</taxon>
        <taxon>Hemiptera</taxon>
        <taxon>Sternorrhyncha</taxon>
        <taxon>Aphidomorpha</taxon>
        <taxon>Aphidoidea</taxon>
        <taxon>Aphididae</taxon>
        <taxon>Macrosiphini</taxon>
        <taxon>Acyrthosiphon</taxon>
    </lineage>
</organism>
<accession>A0A8R2NV56</accession>
<dbReference type="SUPFAM" id="SSF57716">
    <property type="entry name" value="Glucocorticoid receptor-like (DNA-binding domain)"/>
    <property type="match status" value="1"/>
</dbReference>
<dbReference type="RefSeq" id="XP_029346724.1">
    <property type="nucleotide sequence ID" value="XM_029490864.1"/>
</dbReference>
<evidence type="ECO:0000256" key="1">
    <source>
        <dbReference type="ARBA" id="ARBA00022723"/>
    </source>
</evidence>
<reference evidence="6" key="2">
    <citation type="submission" date="2022-06" db="UniProtKB">
        <authorList>
            <consortium name="EnsemblMetazoa"/>
        </authorList>
    </citation>
    <scope>IDENTIFICATION</scope>
</reference>
<sequence>MYYRYLKHTIPLKNTTHDTSPLNHFVDDWISYHGKTYTSKHNHRPIEDWNRAGVVYNPRLSDRGYPHPLIEFIFLSSKFPKNEHTKRKWLKAIGIDRCHEWQCVCSDHFLEENYKRRYCGILLRNPIPQPYDRNGFPSNYATQSNDVETGNNVILPMETNIIREEHIENAAVYNFNSPVRTARLTRNNEE</sequence>
<dbReference type="GeneID" id="100574679"/>
<evidence type="ECO:0000313" key="6">
    <source>
        <dbReference type="EnsemblMetazoa" id="XP_029346724.1"/>
    </source>
</evidence>
<evidence type="ECO:0000256" key="4">
    <source>
        <dbReference type="ARBA" id="ARBA00023125"/>
    </source>
</evidence>
<name>A0A8R2NV56_ACYPI</name>
<evidence type="ECO:0000313" key="7">
    <source>
        <dbReference type="Proteomes" id="UP000007819"/>
    </source>
</evidence>
<feature type="domain" description="THAP-type" evidence="5">
    <location>
        <begin position="78"/>
        <end position="116"/>
    </location>
</feature>
<evidence type="ECO:0000256" key="2">
    <source>
        <dbReference type="ARBA" id="ARBA00022771"/>
    </source>
</evidence>
<keyword evidence="4" id="KW-0238">DNA-binding</keyword>
<dbReference type="GO" id="GO:0003677">
    <property type="term" value="F:DNA binding"/>
    <property type="evidence" value="ECO:0007669"/>
    <property type="project" value="UniProtKB-KW"/>
</dbReference>
<dbReference type="Proteomes" id="UP000007819">
    <property type="component" value="Chromosome A2"/>
</dbReference>
<dbReference type="Gene3D" id="6.20.210.20">
    <property type="entry name" value="THAP domain"/>
    <property type="match status" value="1"/>
</dbReference>
<keyword evidence="7" id="KW-1185">Reference proteome</keyword>